<protein>
    <submittedName>
        <fullName evidence="1">Uncharacterized protein</fullName>
    </submittedName>
</protein>
<sequence>MGLPPGLSLTPNAIMALNSGNVDLRPVVQVLDIRQISTSQSVQERFRLVLSDGSYVQHAMLATQLNEYVKTGQVKKGTLVQLQEYMCNTVQNRKIIIVLNMEVVLLEADIIGEPKQLVSSTDQSAAIGAGNLQQQQQQQQQPLVQPHQAQPAPSMSDGYKAGLGSGVGQRLNGGYQNSELRSGGYQPPRPSNDSSSVVSSSVGTVSGLGGNPYPQQKQYGRPIISPQPPPIYSNRGPISKNEAPARIVPIAALNPYQGRWTIKARVTAKGELRRFHNARGDGKVFHFDLLDADGGEIRATCFNNVADQFYDRIEVGKLYLISKGSLKASQRSFNHLKNEWEIFLESASTVEPCFDEDGSIPQQQFDFRPISEIENLDNNAMVDVIGVVVAVNPTSTIMRKNGIETQKRTLQLCDKSGKSVEVTMWGAFCSREGQELQALCDSGQFPVLAVKAGRISDFSGKSVGTISSTQLLINPDIQAAQRVREWFDREGKTTASQSISREGGTGARIEMRKTISQIRDEGLGRSDKPDWIAVKATIAYIKTDNFCYTACPILIGDRQCNKKVTNNGDGTWRCDRCDRSVPECDYRYLLSVQVQDHSGVTWITAFQEAGEEIIGVSAKELYMWRQDEDPQFGDLIHRLLFTQHLFRLKVKEESYNDEQRVKCTVIRSEKLDYSSESRLFLDLIGKVSRGEVISGPNTTNTPIINSGPSYMEGTTGYGNNGYGGSNSIQRVSEPASGYGFNASAGGNGSMETFAAANSGAATCFKCGKDGHFARDCETSGTRGGSNLSGGYGGMVTGGESMGSANSCFKCGQRGHWARDCPNQGGGSYGGGGGGFGGGYGNGSLGMRSGAYGGGY</sequence>
<gene>
    <name evidence="1" type="ORF">O6H91_20G044600</name>
</gene>
<name>A0ACC2APV8_DIPCM</name>
<accession>A0ACC2APV8</accession>
<reference evidence="2" key="1">
    <citation type="journal article" date="2024" name="Proc. Natl. Acad. Sci. U.S.A.">
        <title>Extraordinary preservation of gene collinearity over three hundred million years revealed in homosporous lycophytes.</title>
        <authorList>
            <person name="Li C."/>
            <person name="Wickell D."/>
            <person name="Kuo L.Y."/>
            <person name="Chen X."/>
            <person name="Nie B."/>
            <person name="Liao X."/>
            <person name="Peng D."/>
            <person name="Ji J."/>
            <person name="Jenkins J."/>
            <person name="Williams M."/>
            <person name="Shu S."/>
            <person name="Plott C."/>
            <person name="Barry K."/>
            <person name="Rajasekar S."/>
            <person name="Grimwood J."/>
            <person name="Han X."/>
            <person name="Sun S."/>
            <person name="Hou Z."/>
            <person name="He W."/>
            <person name="Dai G."/>
            <person name="Sun C."/>
            <person name="Schmutz J."/>
            <person name="Leebens-Mack J.H."/>
            <person name="Li F.W."/>
            <person name="Wang L."/>
        </authorList>
    </citation>
    <scope>NUCLEOTIDE SEQUENCE [LARGE SCALE GENOMIC DNA]</scope>
    <source>
        <strain evidence="2">cv. PW_Plant_1</strain>
    </source>
</reference>
<evidence type="ECO:0000313" key="1">
    <source>
        <dbReference type="EMBL" id="KAJ7519574.1"/>
    </source>
</evidence>
<organism evidence="1 2">
    <name type="scientific">Diphasiastrum complanatum</name>
    <name type="common">Issler's clubmoss</name>
    <name type="synonym">Lycopodium complanatum</name>
    <dbReference type="NCBI Taxonomy" id="34168"/>
    <lineage>
        <taxon>Eukaryota</taxon>
        <taxon>Viridiplantae</taxon>
        <taxon>Streptophyta</taxon>
        <taxon>Embryophyta</taxon>
        <taxon>Tracheophyta</taxon>
        <taxon>Lycopodiopsida</taxon>
        <taxon>Lycopodiales</taxon>
        <taxon>Lycopodiaceae</taxon>
        <taxon>Lycopodioideae</taxon>
        <taxon>Diphasiastrum</taxon>
    </lineage>
</organism>
<comment type="caution">
    <text evidence="1">The sequence shown here is derived from an EMBL/GenBank/DDBJ whole genome shotgun (WGS) entry which is preliminary data.</text>
</comment>
<proteinExistence type="predicted"/>
<dbReference type="Proteomes" id="UP001162992">
    <property type="component" value="Chromosome 20"/>
</dbReference>
<keyword evidence="2" id="KW-1185">Reference proteome</keyword>
<evidence type="ECO:0000313" key="2">
    <source>
        <dbReference type="Proteomes" id="UP001162992"/>
    </source>
</evidence>
<dbReference type="EMBL" id="CM055111">
    <property type="protein sequence ID" value="KAJ7519574.1"/>
    <property type="molecule type" value="Genomic_DNA"/>
</dbReference>